<dbReference type="GO" id="GO:0042773">
    <property type="term" value="P:ATP synthesis coupled electron transport"/>
    <property type="evidence" value="ECO:0007669"/>
    <property type="project" value="InterPro"/>
</dbReference>
<keyword evidence="3" id="KW-1003">Cell membrane</keyword>
<evidence type="ECO:0000256" key="7">
    <source>
        <dbReference type="RuleBase" id="RU000320"/>
    </source>
</evidence>
<feature type="transmembrane region" description="Helical" evidence="9">
    <location>
        <begin position="199"/>
        <end position="221"/>
    </location>
</feature>
<feature type="transmembrane region" description="Helical" evidence="9">
    <location>
        <begin position="37"/>
        <end position="56"/>
    </location>
</feature>
<evidence type="ECO:0000256" key="9">
    <source>
        <dbReference type="SAM" id="Phobius"/>
    </source>
</evidence>
<comment type="similarity">
    <text evidence="2">Belongs to the CPA3 antiporters (TC 2.A.63) subunit D family.</text>
</comment>
<dbReference type="PANTHER" id="PTHR42703:SF1">
    <property type="entry name" value="NA(+)_H(+) ANTIPORTER SUBUNIT D1"/>
    <property type="match status" value="1"/>
</dbReference>
<evidence type="ECO:0000313" key="11">
    <source>
        <dbReference type="EMBL" id="MBA8809944.1"/>
    </source>
</evidence>
<accession>A0A7W3JBW1</accession>
<dbReference type="InterPro" id="IPR050586">
    <property type="entry name" value="CPA3_Na-H_Antiporter_D"/>
</dbReference>
<protein>
    <submittedName>
        <fullName evidence="11">Multicomponent Na+:H+ antiporter subunit D</fullName>
    </submittedName>
</protein>
<dbReference type="PANTHER" id="PTHR42703">
    <property type="entry name" value="NADH DEHYDROGENASE"/>
    <property type="match status" value="1"/>
</dbReference>
<dbReference type="EMBL" id="JACGWV010000002">
    <property type="protein sequence ID" value="MBA8809944.1"/>
    <property type="molecule type" value="Genomic_DNA"/>
</dbReference>
<feature type="domain" description="NADH:quinone oxidoreductase/Mrp antiporter transmembrane" evidence="10">
    <location>
        <begin position="164"/>
        <end position="453"/>
    </location>
</feature>
<dbReference type="RefSeq" id="WP_182619129.1">
    <property type="nucleotide sequence ID" value="NZ_BAAATF010000004.1"/>
</dbReference>
<name>A0A7W3JBW1_9MICO</name>
<keyword evidence="4 7" id="KW-0812">Transmembrane</keyword>
<feature type="transmembrane region" description="Helical" evidence="9">
    <location>
        <begin position="335"/>
        <end position="354"/>
    </location>
</feature>
<feature type="transmembrane region" description="Helical" evidence="9">
    <location>
        <begin position="395"/>
        <end position="421"/>
    </location>
</feature>
<feature type="transmembrane region" description="Helical" evidence="9">
    <location>
        <begin position="81"/>
        <end position="102"/>
    </location>
</feature>
<feature type="transmembrane region" description="Helical" evidence="9">
    <location>
        <begin position="241"/>
        <end position="266"/>
    </location>
</feature>
<evidence type="ECO:0000256" key="8">
    <source>
        <dbReference type="SAM" id="MobiDB-lite"/>
    </source>
</evidence>
<feature type="transmembrane region" description="Helical" evidence="9">
    <location>
        <begin position="168"/>
        <end position="187"/>
    </location>
</feature>
<evidence type="ECO:0000256" key="2">
    <source>
        <dbReference type="ARBA" id="ARBA00005346"/>
    </source>
</evidence>
<keyword evidence="12" id="KW-1185">Reference proteome</keyword>
<dbReference type="AlphaFoldDB" id="A0A7W3JBW1"/>
<comment type="subcellular location">
    <subcellularLocation>
        <location evidence="1">Cell membrane</location>
        <topology evidence="1">Multi-pass membrane protein</topology>
    </subcellularLocation>
    <subcellularLocation>
        <location evidence="7">Membrane</location>
        <topology evidence="7">Multi-pass membrane protein</topology>
    </subcellularLocation>
</comment>
<evidence type="ECO:0000259" key="10">
    <source>
        <dbReference type="Pfam" id="PF00361"/>
    </source>
</evidence>
<dbReference type="PRINTS" id="PR01437">
    <property type="entry name" value="NUOXDRDTASE4"/>
</dbReference>
<evidence type="ECO:0000313" key="12">
    <source>
        <dbReference type="Proteomes" id="UP000540568"/>
    </source>
</evidence>
<keyword evidence="6 9" id="KW-0472">Membrane</keyword>
<reference evidence="11 12" key="1">
    <citation type="submission" date="2020-07" db="EMBL/GenBank/DDBJ databases">
        <title>Sequencing the genomes of 1000 actinobacteria strains.</title>
        <authorList>
            <person name="Klenk H.-P."/>
        </authorList>
    </citation>
    <scope>NUCLEOTIDE SEQUENCE [LARGE SCALE GENOMIC DNA]</scope>
    <source>
        <strain evidence="11 12">DSM 44121</strain>
    </source>
</reference>
<evidence type="ECO:0000256" key="5">
    <source>
        <dbReference type="ARBA" id="ARBA00022989"/>
    </source>
</evidence>
<feature type="transmembrane region" description="Helical" evidence="9">
    <location>
        <begin position="306"/>
        <end position="328"/>
    </location>
</feature>
<keyword evidence="5 9" id="KW-1133">Transmembrane helix</keyword>
<sequence>MNLWTVETLVPLPVLVPLFAAGLALALHKFDRAQRIISVVALSVVVAAAAGLVVAAKDGPVVVDVGGWAAPVGVNLVADPLSALMLLVSGVVLLCVLLYSMAQGIADGNDRTAPATKDTKILREALEAQDPDADEDTRRDVLPVAIFHPTFLILAAGVADAFLAGDLFNLYVGFEILLAASYVLLTLGGTVERIRAGSVYVVVALLSSIVFLVAVGLVYAATGTVNMAQLAERLPDVDPGVRLGIQALLLLAFGIKAAIFPLSAWLPDSYPTAPAPVTAVFAGLLTKVGVYAILRTQTLLFPRNEALETVLLVLALATMIVGILGAVAQDDVKRLLSFTLVSHIGYMIFGVALATQASTAAAIFYVVHHITVQTALFLVVGLIERRTGTTSLDRLGGLATLAPGLAILFFVPAMNLAGIPPLSGFLGKVGLLEAGVVDGSALAWVLVVGSVVTSLLTLYAVVRAWNKAFWQPCPEKLPEPTPLPWGMVGPTAALVAISVGLTVVAGPLYDYADRAAESVMDGHTYIEAVFPDGAPRGTGESNKVTDDDTVEVGP</sequence>
<evidence type="ECO:0000256" key="3">
    <source>
        <dbReference type="ARBA" id="ARBA00022475"/>
    </source>
</evidence>
<feature type="transmembrane region" description="Helical" evidence="9">
    <location>
        <begin position="483"/>
        <end position="509"/>
    </location>
</feature>
<feature type="transmembrane region" description="Helical" evidence="9">
    <location>
        <begin position="441"/>
        <end position="462"/>
    </location>
</feature>
<dbReference type="InterPro" id="IPR001750">
    <property type="entry name" value="ND/Mrp_TM"/>
</dbReference>
<dbReference type="GO" id="GO:0008137">
    <property type="term" value="F:NADH dehydrogenase (ubiquinone) activity"/>
    <property type="evidence" value="ECO:0007669"/>
    <property type="project" value="InterPro"/>
</dbReference>
<evidence type="ECO:0000256" key="4">
    <source>
        <dbReference type="ARBA" id="ARBA00022692"/>
    </source>
</evidence>
<evidence type="ECO:0000256" key="6">
    <source>
        <dbReference type="ARBA" id="ARBA00023136"/>
    </source>
</evidence>
<feature type="transmembrane region" description="Helical" evidence="9">
    <location>
        <begin position="273"/>
        <end position="294"/>
    </location>
</feature>
<dbReference type="Pfam" id="PF00361">
    <property type="entry name" value="Proton_antipo_M"/>
    <property type="match status" value="1"/>
</dbReference>
<feature type="transmembrane region" description="Helical" evidence="9">
    <location>
        <begin position="141"/>
        <end position="162"/>
    </location>
</feature>
<dbReference type="NCBIfam" id="NF009308">
    <property type="entry name" value="PRK12665.1"/>
    <property type="match status" value="1"/>
</dbReference>
<comment type="caution">
    <text evidence="11">The sequence shown here is derived from an EMBL/GenBank/DDBJ whole genome shotgun (WGS) entry which is preliminary data.</text>
</comment>
<evidence type="ECO:0000256" key="1">
    <source>
        <dbReference type="ARBA" id="ARBA00004651"/>
    </source>
</evidence>
<feature type="transmembrane region" description="Helical" evidence="9">
    <location>
        <begin position="360"/>
        <end position="383"/>
    </location>
</feature>
<dbReference type="GO" id="GO:0005886">
    <property type="term" value="C:plasma membrane"/>
    <property type="evidence" value="ECO:0007669"/>
    <property type="project" value="UniProtKB-SubCell"/>
</dbReference>
<feature type="region of interest" description="Disordered" evidence="8">
    <location>
        <begin position="531"/>
        <end position="554"/>
    </location>
</feature>
<dbReference type="InterPro" id="IPR003918">
    <property type="entry name" value="NADH_UbQ_OxRdtase"/>
</dbReference>
<feature type="transmembrane region" description="Helical" evidence="9">
    <location>
        <begin position="12"/>
        <end position="30"/>
    </location>
</feature>
<gene>
    <name evidence="11" type="ORF">FHX71_003920</name>
</gene>
<proteinExistence type="inferred from homology"/>
<dbReference type="Proteomes" id="UP000540568">
    <property type="component" value="Unassembled WGS sequence"/>
</dbReference>
<organism evidence="11 12">
    <name type="scientific">Promicromonospora sukumoe</name>
    <dbReference type="NCBI Taxonomy" id="88382"/>
    <lineage>
        <taxon>Bacteria</taxon>
        <taxon>Bacillati</taxon>
        <taxon>Actinomycetota</taxon>
        <taxon>Actinomycetes</taxon>
        <taxon>Micrococcales</taxon>
        <taxon>Promicromonosporaceae</taxon>
        <taxon>Promicromonospora</taxon>
    </lineage>
</organism>